<comment type="pathway">
    <text evidence="4 12">Porphyrin-containing compound metabolism; protoheme biosynthesis.</text>
</comment>
<evidence type="ECO:0000256" key="6">
    <source>
        <dbReference type="ARBA" id="ARBA00012402"/>
    </source>
</evidence>
<dbReference type="SUPFAM" id="SSF54373">
    <property type="entry name" value="FAD-linked reductases, C-terminal domain"/>
    <property type="match status" value="1"/>
</dbReference>
<dbReference type="PANTHER" id="PTHR42923:SF3">
    <property type="entry name" value="PROTOPORPHYRINOGEN OXIDASE"/>
    <property type="match status" value="1"/>
</dbReference>
<comment type="catalytic activity">
    <reaction evidence="1">
        <text>coproporphyrinogen III + 3 O2 = coproporphyrin III + 3 H2O2</text>
        <dbReference type="Rhea" id="RHEA:43436"/>
        <dbReference type="ChEBI" id="CHEBI:15379"/>
        <dbReference type="ChEBI" id="CHEBI:16240"/>
        <dbReference type="ChEBI" id="CHEBI:57309"/>
        <dbReference type="ChEBI" id="CHEBI:131725"/>
        <dbReference type="EC" id="1.3.3.15"/>
    </reaction>
    <physiologicalReaction direction="left-to-right" evidence="1">
        <dbReference type="Rhea" id="RHEA:43437"/>
    </physiologicalReaction>
</comment>
<evidence type="ECO:0000256" key="1">
    <source>
        <dbReference type="ARBA" id="ARBA00001755"/>
    </source>
</evidence>
<comment type="cofactor">
    <cofactor evidence="2 12">
        <name>FAD</name>
        <dbReference type="ChEBI" id="CHEBI:57692"/>
    </cofactor>
</comment>
<dbReference type="NCBIfam" id="TIGR00562">
    <property type="entry name" value="proto_IX_ox"/>
    <property type="match status" value="1"/>
</dbReference>
<keyword evidence="15" id="KW-1185">Reference proteome</keyword>
<name>A0A841C063_9ACTN</name>
<dbReference type="InterPro" id="IPR004572">
    <property type="entry name" value="Protoporphyrinogen_oxidase"/>
</dbReference>
<comment type="caution">
    <text evidence="14">The sequence shown here is derived from an EMBL/GenBank/DDBJ whole genome shotgun (WGS) entry which is preliminary data.</text>
</comment>
<evidence type="ECO:0000256" key="5">
    <source>
        <dbReference type="ARBA" id="ARBA00008310"/>
    </source>
</evidence>
<dbReference type="Gene3D" id="3.50.50.60">
    <property type="entry name" value="FAD/NAD(P)-binding domain"/>
    <property type="match status" value="1"/>
</dbReference>
<dbReference type="GO" id="GO:0004729">
    <property type="term" value="F:oxygen-dependent protoporphyrinogen oxidase activity"/>
    <property type="evidence" value="ECO:0007669"/>
    <property type="project" value="UniProtKB-UniRule"/>
</dbReference>
<dbReference type="InterPro" id="IPR050464">
    <property type="entry name" value="Zeta_carotene_desat/Oxidored"/>
</dbReference>
<evidence type="ECO:0000256" key="11">
    <source>
        <dbReference type="ARBA" id="ARBA00023133"/>
    </source>
</evidence>
<evidence type="ECO:0000313" key="15">
    <source>
        <dbReference type="Proteomes" id="UP000587527"/>
    </source>
</evidence>
<evidence type="ECO:0000313" key="14">
    <source>
        <dbReference type="EMBL" id="MBB5872432.1"/>
    </source>
</evidence>
<gene>
    <name evidence="14" type="ORF">F4553_005866</name>
</gene>
<dbReference type="EMBL" id="JACHMN010000003">
    <property type="protein sequence ID" value="MBB5872432.1"/>
    <property type="molecule type" value="Genomic_DNA"/>
</dbReference>
<comment type="similarity">
    <text evidence="5 12">Belongs to the protoporphyrinogen/coproporphyrinogen oxidase family. Coproporphyrinogen III oxidase subfamily.</text>
</comment>
<evidence type="ECO:0000256" key="9">
    <source>
        <dbReference type="ARBA" id="ARBA00022827"/>
    </source>
</evidence>
<dbReference type="GO" id="GO:0006783">
    <property type="term" value="P:heme biosynthetic process"/>
    <property type="evidence" value="ECO:0007669"/>
    <property type="project" value="UniProtKB-UniRule"/>
</dbReference>
<dbReference type="AlphaFoldDB" id="A0A841C063"/>
<dbReference type="InterPro" id="IPR002937">
    <property type="entry name" value="Amino_oxidase"/>
</dbReference>
<dbReference type="Gene3D" id="3.90.660.20">
    <property type="entry name" value="Protoporphyrinogen oxidase, mitochondrial, domain 2"/>
    <property type="match status" value="1"/>
</dbReference>
<comment type="subcellular location">
    <subcellularLocation>
        <location evidence="12">Cytoplasm</location>
    </subcellularLocation>
</comment>
<evidence type="ECO:0000256" key="7">
    <source>
        <dbReference type="ARBA" id="ARBA00019046"/>
    </source>
</evidence>
<evidence type="ECO:0000256" key="3">
    <source>
        <dbReference type="ARBA" id="ARBA00002185"/>
    </source>
</evidence>
<accession>A0A841C063</accession>
<protein>
    <recommendedName>
        <fullName evidence="7 12">Coproporphyrinogen III oxidase</fullName>
        <ecNumber evidence="6 12">1.3.3.15</ecNumber>
    </recommendedName>
</protein>
<evidence type="ECO:0000256" key="12">
    <source>
        <dbReference type="RuleBase" id="RU364052"/>
    </source>
</evidence>
<evidence type="ECO:0000256" key="2">
    <source>
        <dbReference type="ARBA" id="ARBA00001974"/>
    </source>
</evidence>
<dbReference type="GO" id="GO:0005737">
    <property type="term" value="C:cytoplasm"/>
    <property type="evidence" value="ECO:0007669"/>
    <property type="project" value="UniProtKB-SubCell"/>
</dbReference>
<dbReference type="UniPathway" id="UPA00252"/>
<organism evidence="14 15">
    <name type="scientific">Allocatelliglobosispora scoriae</name>
    <dbReference type="NCBI Taxonomy" id="643052"/>
    <lineage>
        <taxon>Bacteria</taxon>
        <taxon>Bacillati</taxon>
        <taxon>Actinomycetota</taxon>
        <taxon>Actinomycetes</taxon>
        <taxon>Micromonosporales</taxon>
        <taxon>Micromonosporaceae</taxon>
        <taxon>Allocatelliglobosispora</taxon>
    </lineage>
</organism>
<keyword evidence="10 12" id="KW-0560">Oxidoreductase</keyword>
<sequence length="451" mass="45798">MTRPRVVVLGGGITGLSAALRLAESADVTLIEATDRLGGKIRTGADGIEDGAEQFLMRDPATGGPSGAARLATTLGLPIVHPAIGAAGLYTGGELRPMPGGTLMGIPSSTLDGFRVEAARDLDLGTPVLPPGADVAVGRLVRERLGDDVVDRLVDPLLGGVYAGRADLLSLATTMPALHGLLTTEHTLGAAVAQAQQRSRAHSAGAGPVFGAVAGGLSGLVDAAEAAAVRAGVQIRRGVRVTALRRTGEGMEILHGEEWLAAAGVLLAVPAIPAARMLTFLAPEASTAIAELEYASLGLVALVLPACELPEASGFLVPATEGLSIKAATFLSAKWPSLGADGEVVIRASLGRHGDSTVLQRADDDLVDIVRSEVSVVIDRPLPQPLRTRVTRWGGALPQYAPGHLDRVAAARAALAGLPITLAGAAYDGIGIPACVASGEAAADLLTESMI</sequence>
<evidence type="ECO:0000256" key="4">
    <source>
        <dbReference type="ARBA" id="ARBA00004744"/>
    </source>
</evidence>
<proteinExistence type="inferred from homology"/>
<dbReference type="Proteomes" id="UP000587527">
    <property type="component" value="Unassembled WGS sequence"/>
</dbReference>
<dbReference type="Pfam" id="PF01593">
    <property type="entry name" value="Amino_oxidase"/>
    <property type="match status" value="1"/>
</dbReference>
<evidence type="ECO:0000256" key="8">
    <source>
        <dbReference type="ARBA" id="ARBA00022630"/>
    </source>
</evidence>
<dbReference type="Gene3D" id="1.10.3110.10">
    <property type="entry name" value="protoporphyrinogen ix oxidase, domain 3"/>
    <property type="match status" value="1"/>
</dbReference>
<feature type="domain" description="Amine oxidase" evidence="13">
    <location>
        <begin position="13"/>
        <end position="445"/>
    </location>
</feature>
<keyword evidence="8 12" id="KW-0285">Flavoprotein</keyword>
<dbReference type="InterPro" id="IPR036188">
    <property type="entry name" value="FAD/NAD-bd_sf"/>
</dbReference>
<evidence type="ECO:0000256" key="10">
    <source>
        <dbReference type="ARBA" id="ARBA00023002"/>
    </source>
</evidence>
<evidence type="ECO:0000259" key="13">
    <source>
        <dbReference type="Pfam" id="PF01593"/>
    </source>
</evidence>
<keyword evidence="9 12" id="KW-0274">FAD</keyword>
<dbReference type="EC" id="1.3.3.15" evidence="6 12"/>
<dbReference type="RefSeq" id="WP_184842060.1">
    <property type="nucleotide sequence ID" value="NZ_JACHMN010000003.1"/>
</dbReference>
<reference evidence="14 15" key="1">
    <citation type="submission" date="2020-08" db="EMBL/GenBank/DDBJ databases">
        <title>Sequencing the genomes of 1000 actinobacteria strains.</title>
        <authorList>
            <person name="Klenk H.-P."/>
        </authorList>
    </citation>
    <scope>NUCLEOTIDE SEQUENCE [LARGE SCALE GENOMIC DNA]</scope>
    <source>
        <strain evidence="14 15">DSM 45362</strain>
    </source>
</reference>
<dbReference type="SUPFAM" id="SSF51905">
    <property type="entry name" value="FAD/NAD(P)-binding domain"/>
    <property type="match status" value="1"/>
</dbReference>
<dbReference type="PANTHER" id="PTHR42923">
    <property type="entry name" value="PROTOPORPHYRINOGEN OXIDASE"/>
    <property type="match status" value="1"/>
</dbReference>
<keyword evidence="11 12" id="KW-0350">Heme biosynthesis</keyword>
<comment type="function">
    <text evidence="3 12">Involved in coproporphyrin-dependent heme b biosynthesis. Catalyzes the oxidation of coproporphyrinogen III to coproporphyrin III.</text>
</comment>
<keyword evidence="12" id="KW-0963">Cytoplasm</keyword>